<accession>A0ABP5WBB3</accession>
<protein>
    <recommendedName>
        <fullName evidence="1">N-acetyltransferase domain-containing protein</fullName>
    </recommendedName>
</protein>
<reference evidence="3" key="1">
    <citation type="journal article" date="2019" name="Int. J. Syst. Evol. Microbiol.">
        <title>The Global Catalogue of Microorganisms (GCM) 10K type strain sequencing project: providing services to taxonomists for standard genome sequencing and annotation.</title>
        <authorList>
            <consortium name="The Broad Institute Genomics Platform"/>
            <consortium name="The Broad Institute Genome Sequencing Center for Infectious Disease"/>
            <person name="Wu L."/>
            <person name="Ma J."/>
        </authorList>
    </citation>
    <scope>NUCLEOTIDE SEQUENCE [LARGE SCALE GENOMIC DNA]</scope>
    <source>
        <strain evidence="3">JCM 3325</strain>
    </source>
</reference>
<evidence type="ECO:0000313" key="2">
    <source>
        <dbReference type="EMBL" id="GAA2422672.1"/>
    </source>
</evidence>
<dbReference type="InterPro" id="IPR000182">
    <property type="entry name" value="GNAT_dom"/>
</dbReference>
<organism evidence="2 3">
    <name type="scientific">Actinomadura vinacea</name>
    <dbReference type="NCBI Taxonomy" id="115336"/>
    <lineage>
        <taxon>Bacteria</taxon>
        <taxon>Bacillati</taxon>
        <taxon>Actinomycetota</taxon>
        <taxon>Actinomycetes</taxon>
        <taxon>Streptosporangiales</taxon>
        <taxon>Thermomonosporaceae</taxon>
        <taxon>Actinomadura</taxon>
    </lineage>
</organism>
<comment type="caution">
    <text evidence="2">The sequence shown here is derived from an EMBL/GenBank/DDBJ whole genome shotgun (WGS) entry which is preliminary data.</text>
</comment>
<dbReference type="CDD" id="cd04301">
    <property type="entry name" value="NAT_SF"/>
    <property type="match status" value="1"/>
</dbReference>
<sequence>MKREYLGRVSIRHYPATEALGEPGSQLWITVRPSRRGQGIGRRLLAEACKFARAQGITTAVVELAEGNEAGRHLIAPPRRTRSNIERRNGQGAAVTYYRPPEGAANPRQGSAWSAGQRSRLGHLWRWWTPVAAWSNPVARIRPGGFQISGQRL</sequence>
<gene>
    <name evidence="2" type="ORF">GCM10010191_38120</name>
</gene>
<keyword evidence="3" id="KW-1185">Reference proteome</keyword>
<name>A0ABP5WBB3_9ACTN</name>
<evidence type="ECO:0000313" key="3">
    <source>
        <dbReference type="Proteomes" id="UP001501231"/>
    </source>
</evidence>
<feature type="domain" description="N-acetyltransferase" evidence="1">
    <location>
        <begin position="1"/>
        <end position="102"/>
    </location>
</feature>
<evidence type="ECO:0000259" key="1">
    <source>
        <dbReference type="PROSITE" id="PS51186"/>
    </source>
</evidence>
<dbReference type="PROSITE" id="PS51186">
    <property type="entry name" value="GNAT"/>
    <property type="match status" value="1"/>
</dbReference>
<dbReference type="InterPro" id="IPR016181">
    <property type="entry name" value="Acyl_CoA_acyltransferase"/>
</dbReference>
<dbReference type="Gene3D" id="3.40.630.30">
    <property type="match status" value="1"/>
</dbReference>
<proteinExistence type="predicted"/>
<dbReference type="Pfam" id="PF00583">
    <property type="entry name" value="Acetyltransf_1"/>
    <property type="match status" value="1"/>
</dbReference>
<dbReference type="Proteomes" id="UP001501231">
    <property type="component" value="Unassembled WGS sequence"/>
</dbReference>
<dbReference type="SUPFAM" id="SSF55729">
    <property type="entry name" value="Acyl-CoA N-acyltransferases (Nat)"/>
    <property type="match status" value="1"/>
</dbReference>
<dbReference type="EMBL" id="BAAARW010000012">
    <property type="protein sequence ID" value="GAA2422672.1"/>
    <property type="molecule type" value="Genomic_DNA"/>
</dbReference>